<sequence>MTILEKILKYSPMHISLLMIRLWLGSIMLKHSSAYLFGGKMGEFTNFLTGLGFPVPETMAYLSQGAEFITAILIIIGFRFGAIILAFNMAIAVLVAHKLLIFTEGELAFNYLILALTISLLGTGKYGLDQIILNRINQSAG</sequence>
<evidence type="ECO:0000256" key="4">
    <source>
        <dbReference type="ARBA" id="ARBA00022692"/>
    </source>
</evidence>
<keyword evidence="5 7" id="KW-1133">Transmembrane helix</keyword>
<gene>
    <name evidence="8" type="ORF">QQ020_00870</name>
</gene>
<organism evidence="8 9">
    <name type="scientific">Agaribacillus aureus</name>
    <dbReference type="NCBI Taxonomy" id="3051825"/>
    <lineage>
        <taxon>Bacteria</taxon>
        <taxon>Pseudomonadati</taxon>
        <taxon>Bacteroidota</taxon>
        <taxon>Cytophagia</taxon>
        <taxon>Cytophagales</taxon>
        <taxon>Splendidivirgaceae</taxon>
        <taxon>Agaribacillus</taxon>
    </lineage>
</organism>
<evidence type="ECO:0000313" key="9">
    <source>
        <dbReference type="Proteomes" id="UP001172083"/>
    </source>
</evidence>
<evidence type="ECO:0000256" key="7">
    <source>
        <dbReference type="SAM" id="Phobius"/>
    </source>
</evidence>
<dbReference type="EMBL" id="JAUJEB010000001">
    <property type="protein sequence ID" value="MDN5210567.1"/>
    <property type="molecule type" value="Genomic_DNA"/>
</dbReference>
<dbReference type="PANTHER" id="PTHR33452">
    <property type="entry name" value="OXIDOREDUCTASE CATD-RELATED"/>
    <property type="match status" value="1"/>
</dbReference>
<dbReference type="InterPro" id="IPR032808">
    <property type="entry name" value="DoxX"/>
</dbReference>
<proteinExistence type="inferred from homology"/>
<evidence type="ECO:0000256" key="6">
    <source>
        <dbReference type="ARBA" id="ARBA00023136"/>
    </source>
</evidence>
<dbReference type="Proteomes" id="UP001172083">
    <property type="component" value="Unassembled WGS sequence"/>
</dbReference>
<keyword evidence="4 7" id="KW-0812">Transmembrane</keyword>
<dbReference type="Pfam" id="PF07681">
    <property type="entry name" value="DoxX"/>
    <property type="match status" value="1"/>
</dbReference>
<evidence type="ECO:0000256" key="1">
    <source>
        <dbReference type="ARBA" id="ARBA00004651"/>
    </source>
</evidence>
<evidence type="ECO:0000313" key="8">
    <source>
        <dbReference type="EMBL" id="MDN5210567.1"/>
    </source>
</evidence>
<keyword evidence="3" id="KW-1003">Cell membrane</keyword>
<name>A0ABT8KYL5_9BACT</name>
<reference evidence="8" key="1">
    <citation type="submission" date="2023-06" db="EMBL/GenBank/DDBJ databases">
        <title>Genomic of Agaribacillus aureum.</title>
        <authorList>
            <person name="Wang G."/>
        </authorList>
    </citation>
    <scope>NUCLEOTIDE SEQUENCE</scope>
    <source>
        <strain evidence="8">BMA12</strain>
    </source>
</reference>
<comment type="subcellular location">
    <subcellularLocation>
        <location evidence="1">Cell membrane</location>
        <topology evidence="1">Multi-pass membrane protein</topology>
    </subcellularLocation>
</comment>
<accession>A0ABT8KYL5</accession>
<keyword evidence="6 7" id="KW-0472">Membrane</keyword>
<comment type="caution">
    <text evidence="8">The sequence shown here is derived from an EMBL/GenBank/DDBJ whole genome shotgun (WGS) entry which is preliminary data.</text>
</comment>
<feature type="transmembrane region" description="Helical" evidence="7">
    <location>
        <begin position="108"/>
        <end position="128"/>
    </location>
</feature>
<dbReference type="InterPro" id="IPR051907">
    <property type="entry name" value="DoxX-like_oxidoreductase"/>
</dbReference>
<evidence type="ECO:0000256" key="2">
    <source>
        <dbReference type="ARBA" id="ARBA00006679"/>
    </source>
</evidence>
<dbReference type="PANTHER" id="PTHR33452:SF1">
    <property type="entry name" value="INNER MEMBRANE PROTEIN YPHA-RELATED"/>
    <property type="match status" value="1"/>
</dbReference>
<comment type="similarity">
    <text evidence="2">Belongs to the DoxX family.</text>
</comment>
<evidence type="ECO:0000256" key="5">
    <source>
        <dbReference type="ARBA" id="ARBA00022989"/>
    </source>
</evidence>
<keyword evidence="9" id="KW-1185">Reference proteome</keyword>
<evidence type="ECO:0000256" key="3">
    <source>
        <dbReference type="ARBA" id="ARBA00022475"/>
    </source>
</evidence>
<dbReference type="RefSeq" id="WP_346755910.1">
    <property type="nucleotide sequence ID" value="NZ_JAUJEB010000001.1"/>
</dbReference>
<protein>
    <submittedName>
        <fullName evidence="8">DoxX family protein</fullName>
    </submittedName>
</protein>